<evidence type="ECO:0000256" key="1">
    <source>
        <dbReference type="ARBA" id="ARBA00023002"/>
    </source>
</evidence>
<comment type="catalytic activity">
    <reaction evidence="3 4">
        <text>[thioredoxin]-disulfide + L-methionine + H2O = L-methionine (S)-S-oxide + [thioredoxin]-dithiol</text>
        <dbReference type="Rhea" id="RHEA:19993"/>
        <dbReference type="Rhea" id="RHEA-COMP:10698"/>
        <dbReference type="Rhea" id="RHEA-COMP:10700"/>
        <dbReference type="ChEBI" id="CHEBI:15377"/>
        <dbReference type="ChEBI" id="CHEBI:29950"/>
        <dbReference type="ChEBI" id="CHEBI:50058"/>
        <dbReference type="ChEBI" id="CHEBI:57844"/>
        <dbReference type="ChEBI" id="CHEBI:58772"/>
        <dbReference type="EC" id="1.8.4.11"/>
    </reaction>
</comment>
<gene>
    <name evidence="4 7" type="primary">msrA</name>
    <name evidence="7" type="ORF">DWB61_11165</name>
</gene>
<dbReference type="AlphaFoldDB" id="A0A425XZZ6"/>
<protein>
    <recommendedName>
        <fullName evidence="4">Peptide methionine sulfoxide reductase MsrA</fullName>
        <shortName evidence="4">Protein-methionine-S-oxide reductase</shortName>
        <ecNumber evidence="4">1.8.4.11</ecNumber>
    </recommendedName>
    <alternativeName>
        <fullName evidence="4">Peptide-methionine (S)-S-oxide reductase</fullName>
        <shortName evidence="4">Peptide Met(O) reductase</shortName>
    </alternativeName>
</protein>
<dbReference type="SUPFAM" id="SSF55068">
    <property type="entry name" value="Peptide methionine sulfoxide reductase"/>
    <property type="match status" value="1"/>
</dbReference>
<evidence type="ECO:0000313" key="7">
    <source>
        <dbReference type="EMBL" id="RRG20973.1"/>
    </source>
</evidence>
<evidence type="ECO:0000313" key="8">
    <source>
        <dbReference type="Proteomes" id="UP000285794"/>
    </source>
</evidence>
<evidence type="ECO:0000256" key="3">
    <source>
        <dbReference type="ARBA" id="ARBA00048782"/>
    </source>
</evidence>
<comment type="catalytic activity">
    <reaction evidence="2 4">
        <text>L-methionyl-[protein] + [thioredoxin]-disulfide + H2O = L-methionyl-(S)-S-oxide-[protein] + [thioredoxin]-dithiol</text>
        <dbReference type="Rhea" id="RHEA:14217"/>
        <dbReference type="Rhea" id="RHEA-COMP:10698"/>
        <dbReference type="Rhea" id="RHEA-COMP:10700"/>
        <dbReference type="Rhea" id="RHEA-COMP:12313"/>
        <dbReference type="Rhea" id="RHEA-COMP:12315"/>
        <dbReference type="ChEBI" id="CHEBI:15377"/>
        <dbReference type="ChEBI" id="CHEBI:16044"/>
        <dbReference type="ChEBI" id="CHEBI:29950"/>
        <dbReference type="ChEBI" id="CHEBI:44120"/>
        <dbReference type="ChEBI" id="CHEBI:50058"/>
        <dbReference type="EC" id="1.8.4.11"/>
    </reaction>
</comment>
<keyword evidence="1 4" id="KW-0560">Oxidoreductase</keyword>
<dbReference type="PANTHER" id="PTHR43774">
    <property type="entry name" value="PEPTIDE METHIONINE SULFOXIDE REDUCTASE"/>
    <property type="match status" value="1"/>
</dbReference>
<dbReference type="Gene3D" id="3.30.1060.10">
    <property type="entry name" value="Peptide methionine sulphoxide reductase MsrA"/>
    <property type="match status" value="1"/>
</dbReference>
<dbReference type="PANTHER" id="PTHR43774:SF1">
    <property type="entry name" value="PEPTIDE METHIONINE SULFOXIDE REDUCTASE MSRA 2"/>
    <property type="match status" value="1"/>
</dbReference>
<name>A0A425XZZ6_9BACT</name>
<dbReference type="InterPro" id="IPR036509">
    <property type="entry name" value="Met_Sox_Rdtase_MsrA_sf"/>
</dbReference>
<dbReference type="Proteomes" id="UP000285794">
    <property type="component" value="Unassembled WGS sequence"/>
</dbReference>
<feature type="domain" description="Peptide methionine sulphoxide reductase MsrA" evidence="6">
    <location>
        <begin position="32"/>
        <end position="183"/>
    </location>
</feature>
<evidence type="ECO:0000256" key="2">
    <source>
        <dbReference type="ARBA" id="ARBA00047806"/>
    </source>
</evidence>
<comment type="similarity">
    <text evidence="4">Belongs to the MsrA Met sulfoxide reductase family.</text>
</comment>
<dbReference type="EC" id="1.8.4.11" evidence="4"/>
<dbReference type="GO" id="GO:0008113">
    <property type="term" value="F:peptide-methionine (S)-S-oxide reductase activity"/>
    <property type="evidence" value="ECO:0007669"/>
    <property type="project" value="UniProtKB-UniRule"/>
</dbReference>
<feature type="chain" id="PRO_5019050001" description="Peptide methionine sulfoxide reductase MsrA" evidence="5">
    <location>
        <begin position="19"/>
        <end position="204"/>
    </location>
</feature>
<reference evidence="7 8" key="1">
    <citation type="submission" date="2018-07" db="EMBL/GenBank/DDBJ databases">
        <title>Draft genome sequence of Ancylomarina sp. M1P.</title>
        <authorList>
            <person name="Yadav S."/>
            <person name="Villanueva L."/>
            <person name="Damste J.S.S."/>
        </authorList>
    </citation>
    <scope>NUCLEOTIDE SEQUENCE [LARGE SCALE GENOMIC DNA]</scope>
    <source>
        <strain evidence="7 8">M1P</strain>
    </source>
</reference>
<organism evidence="7 8">
    <name type="scientific">Ancylomarina euxinus</name>
    <dbReference type="NCBI Taxonomy" id="2283627"/>
    <lineage>
        <taxon>Bacteria</taxon>
        <taxon>Pseudomonadati</taxon>
        <taxon>Bacteroidota</taxon>
        <taxon>Bacteroidia</taxon>
        <taxon>Marinilabiliales</taxon>
        <taxon>Marinifilaceae</taxon>
        <taxon>Ancylomarina</taxon>
    </lineage>
</organism>
<accession>A0A425XZZ6</accession>
<comment type="function">
    <text evidence="4">Has an important function as a repair enzyme for proteins that have been inactivated by oxidation. Catalyzes the reversible oxidation-reduction of methionine sulfoxide in proteins to methionine.</text>
</comment>
<feature type="active site" evidence="4">
    <location>
        <position position="38"/>
    </location>
</feature>
<keyword evidence="8" id="KW-1185">Reference proteome</keyword>
<feature type="signal peptide" evidence="5">
    <location>
        <begin position="1"/>
        <end position="18"/>
    </location>
</feature>
<dbReference type="InterPro" id="IPR002569">
    <property type="entry name" value="Met_Sox_Rdtase_MsrA_dom"/>
</dbReference>
<dbReference type="EMBL" id="QQWG01000010">
    <property type="protein sequence ID" value="RRG20973.1"/>
    <property type="molecule type" value="Genomic_DNA"/>
</dbReference>
<dbReference type="GO" id="GO:0033744">
    <property type="term" value="F:L-methionine:thioredoxin-disulfide S-oxidoreductase activity"/>
    <property type="evidence" value="ECO:0007669"/>
    <property type="project" value="RHEA"/>
</dbReference>
<dbReference type="OrthoDB" id="4174719at2"/>
<dbReference type="NCBIfam" id="TIGR00401">
    <property type="entry name" value="msrA"/>
    <property type="match status" value="1"/>
</dbReference>
<evidence type="ECO:0000256" key="5">
    <source>
        <dbReference type="SAM" id="SignalP"/>
    </source>
</evidence>
<dbReference type="RefSeq" id="WP_125030972.1">
    <property type="nucleotide sequence ID" value="NZ_JAPXVP010000009.1"/>
</dbReference>
<dbReference type="HAMAP" id="MF_01401">
    <property type="entry name" value="MsrA"/>
    <property type="match status" value="1"/>
</dbReference>
<evidence type="ECO:0000256" key="4">
    <source>
        <dbReference type="HAMAP-Rule" id="MF_01401"/>
    </source>
</evidence>
<keyword evidence="5" id="KW-0732">Signal</keyword>
<evidence type="ECO:0000259" key="6">
    <source>
        <dbReference type="Pfam" id="PF01625"/>
    </source>
</evidence>
<sequence length="204" mass="23497">MKLKLLIIGLLLFSVVQAKQTKQMDKENREIATLGTGCFWCTEAIFQELEGVEKVESGYMGGQMLNPTYKDICTGETGHAEVCQITFNPKVISFTDLLEVFWQVHNPTTLNRQGADVGTQYRSVIFYHSEKQKQIAENLMTELDKSGAWDDPIVTEISAVEKFYIAENYHQNYFNQNKSQPYCSFVIKPKQEKFRKAFKNKLKK</sequence>
<dbReference type="Pfam" id="PF01625">
    <property type="entry name" value="PMSR"/>
    <property type="match status" value="1"/>
</dbReference>
<comment type="caution">
    <text evidence="7">The sequence shown here is derived from an EMBL/GenBank/DDBJ whole genome shotgun (WGS) entry which is preliminary data.</text>
</comment>
<proteinExistence type="inferred from homology"/>